<feature type="compositionally biased region" description="Basic and acidic residues" evidence="1">
    <location>
        <begin position="52"/>
        <end position="62"/>
    </location>
</feature>
<dbReference type="HOGENOM" id="CLU_2149767_0_0_1"/>
<dbReference type="Gramene" id="OGLUM01G25970.1">
    <property type="protein sequence ID" value="OGLUM01G25970.1"/>
    <property type="gene ID" value="OGLUM01G25970"/>
</dbReference>
<evidence type="ECO:0000313" key="2">
    <source>
        <dbReference type="EnsemblPlants" id="OGLUM01G25970.1"/>
    </source>
</evidence>
<organism evidence="2">
    <name type="scientific">Oryza glumipatula</name>
    <dbReference type="NCBI Taxonomy" id="40148"/>
    <lineage>
        <taxon>Eukaryota</taxon>
        <taxon>Viridiplantae</taxon>
        <taxon>Streptophyta</taxon>
        <taxon>Embryophyta</taxon>
        <taxon>Tracheophyta</taxon>
        <taxon>Spermatophyta</taxon>
        <taxon>Magnoliopsida</taxon>
        <taxon>Liliopsida</taxon>
        <taxon>Poales</taxon>
        <taxon>Poaceae</taxon>
        <taxon>BOP clade</taxon>
        <taxon>Oryzoideae</taxon>
        <taxon>Oryzeae</taxon>
        <taxon>Oryzinae</taxon>
        <taxon>Oryza</taxon>
    </lineage>
</organism>
<proteinExistence type="predicted"/>
<feature type="compositionally biased region" description="Basic residues" evidence="1">
    <location>
        <begin position="70"/>
        <end position="98"/>
    </location>
</feature>
<dbReference type="Proteomes" id="UP000026961">
    <property type="component" value="Chromosome 1"/>
</dbReference>
<name>A0A0D9YBI6_9ORYZ</name>
<protein>
    <submittedName>
        <fullName evidence="2">Uncharacterized protein</fullName>
    </submittedName>
</protein>
<keyword evidence="3" id="KW-1185">Reference proteome</keyword>
<evidence type="ECO:0000256" key="1">
    <source>
        <dbReference type="SAM" id="MobiDB-lite"/>
    </source>
</evidence>
<evidence type="ECO:0000313" key="3">
    <source>
        <dbReference type="Proteomes" id="UP000026961"/>
    </source>
</evidence>
<feature type="region of interest" description="Disordered" evidence="1">
    <location>
        <begin position="25"/>
        <end position="98"/>
    </location>
</feature>
<dbReference type="EnsemblPlants" id="OGLUM01G25970.1">
    <property type="protein sequence ID" value="OGLUM01G25970.1"/>
    <property type="gene ID" value="OGLUM01G25970"/>
</dbReference>
<reference evidence="2" key="1">
    <citation type="submission" date="2013-08" db="EMBL/GenBank/DDBJ databases">
        <title>Oryza genome evolution.</title>
        <authorList>
            <person name="Wing R.A."/>
            <person name="Panaud O."/>
            <person name="Oliveira A.C."/>
        </authorList>
    </citation>
    <scope>NUCLEOTIDE SEQUENCE</scope>
</reference>
<dbReference type="AlphaFoldDB" id="A0A0D9YBI6"/>
<reference evidence="2" key="3">
    <citation type="submission" date="2018-05" db="EMBL/GenBank/DDBJ databases">
        <title>OgluRS3 (Oryza glumaepatula Reference Sequence Version 3).</title>
        <authorList>
            <person name="Zhang J."/>
            <person name="Kudrna D."/>
            <person name="Lee S."/>
            <person name="Talag J."/>
            <person name="Welchert J."/>
            <person name="Wing R.A."/>
        </authorList>
    </citation>
    <scope>NUCLEOTIDE SEQUENCE [LARGE SCALE GENOMIC DNA]</scope>
</reference>
<sequence>MTRNRHLPHHPAPCPLTSHECNYGTMRVSHPPIHKNPETNKGASPDTAQCRAEQRFASRHCDAQPQRPQITRRARAARHTHTPARRPASRALPPRHRMRHCLPIRPRWLAAV</sequence>
<accession>A0A0D9YBI6</accession>
<reference evidence="2" key="2">
    <citation type="submission" date="2015-04" db="UniProtKB">
        <authorList>
            <consortium name="EnsemblPlants"/>
        </authorList>
    </citation>
    <scope>IDENTIFICATION</scope>
</reference>